<dbReference type="SUPFAM" id="SSF50729">
    <property type="entry name" value="PH domain-like"/>
    <property type="match status" value="1"/>
</dbReference>
<comment type="caution">
    <text evidence="4">The sequence shown here is derived from an EMBL/GenBank/DDBJ whole genome shotgun (WGS) entry which is preliminary data.</text>
</comment>
<dbReference type="SUPFAM" id="SSF48425">
    <property type="entry name" value="Sec7 domain"/>
    <property type="match status" value="1"/>
</dbReference>
<dbReference type="InterPro" id="IPR000904">
    <property type="entry name" value="Sec7_dom"/>
</dbReference>
<feature type="region of interest" description="Disordered" evidence="1">
    <location>
        <begin position="192"/>
        <end position="296"/>
    </location>
</feature>
<proteinExistence type="predicted"/>
<feature type="region of interest" description="Disordered" evidence="1">
    <location>
        <begin position="366"/>
        <end position="412"/>
    </location>
</feature>
<feature type="domain" description="PH" evidence="2">
    <location>
        <begin position="328"/>
        <end position="480"/>
    </location>
</feature>
<evidence type="ECO:0000256" key="1">
    <source>
        <dbReference type="SAM" id="MobiDB-lite"/>
    </source>
</evidence>
<feature type="region of interest" description="Disordered" evidence="1">
    <location>
        <begin position="138"/>
        <end position="167"/>
    </location>
</feature>
<evidence type="ECO:0000259" key="3">
    <source>
        <dbReference type="PROSITE" id="PS50190"/>
    </source>
</evidence>
<accession>A0A433PN90</accession>
<feature type="domain" description="SEC7" evidence="3">
    <location>
        <begin position="39"/>
        <end position="154"/>
    </location>
</feature>
<dbReference type="InterPro" id="IPR001849">
    <property type="entry name" value="PH_domain"/>
</dbReference>
<reference evidence="4 5" key="1">
    <citation type="journal article" date="2018" name="New Phytol.">
        <title>Phylogenomics of Endogonaceae and evolution of mycorrhizas within Mucoromycota.</title>
        <authorList>
            <person name="Chang Y."/>
            <person name="Desiro A."/>
            <person name="Na H."/>
            <person name="Sandor L."/>
            <person name="Lipzen A."/>
            <person name="Clum A."/>
            <person name="Barry K."/>
            <person name="Grigoriev I.V."/>
            <person name="Martin F.M."/>
            <person name="Stajich J.E."/>
            <person name="Smith M.E."/>
            <person name="Bonito G."/>
            <person name="Spatafora J.W."/>
        </authorList>
    </citation>
    <scope>NUCLEOTIDE SEQUENCE [LARGE SCALE GENOMIC DNA]</scope>
    <source>
        <strain evidence="4 5">AD002</strain>
    </source>
</reference>
<dbReference type="SMART" id="SM00222">
    <property type="entry name" value="Sec7"/>
    <property type="match status" value="1"/>
</dbReference>
<dbReference type="Gene3D" id="1.10.1000.11">
    <property type="entry name" value="Arf Nucleotide-binding Site Opener,domain 2"/>
    <property type="match status" value="1"/>
</dbReference>
<dbReference type="GO" id="GO:0005085">
    <property type="term" value="F:guanyl-nucleotide exchange factor activity"/>
    <property type="evidence" value="ECO:0007669"/>
    <property type="project" value="InterPro"/>
</dbReference>
<feature type="compositionally biased region" description="Gly residues" evidence="1">
    <location>
        <begin position="400"/>
        <end position="411"/>
    </location>
</feature>
<dbReference type="InterPro" id="IPR041681">
    <property type="entry name" value="PH_9"/>
</dbReference>
<dbReference type="GO" id="GO:0032012">
    <property type="term" value="P:regulation of ARF protein signal transduction"/>
    <property type="evidence" value="ECO:0007669"/>
    <property type="project" value="InterPro"/>
</dbReference>
<feature type="compositionally biased region" description="Polar residues" evidence="1">
    <location>
        <begin position="378"/>
        <end position="390"/>
    </location>
</feature>
<dbReference type="AlphaFoldDB" id="A0A433PN90"/>
<dbReference type="InterPro" id="IPR035999">
    <property type="entry name" value="Sec7_dom_sf"/>
</dbReference>
<dbReference type="PANTHER" id="PTHR10663">
    <property type="entry name" value="GUANYL-NUCLEOTIDE EXCHANGE FACTOR"/>
    <property type="match status" value="1"/>
</dbReference>
<dbReference type="PROSITE" id="PS50190">
    <property type="entry name" value="SEC7"/>
    <property type="match status" value="1"/>
</dbReference>
<feature type="compositionally biased region" description="Low complexity" evidence="1">
    <location>
        <begin position="220"/>
        <end position="234"/>
    </location>
</feature>
<name>A0A433PN90_9FUNG</name>
<evidence type="ECO:0000259" key="2">
    <source>
        <dbReference type="PROSITE" id="PS50003"/>
    </source>
</evidence>
<dbReference type="InterPro" id="IPR023394">
    <property type="entry name" value="Sec7_C_sf"/>
</dbReference>
<evidence type="ECO:0000313" key="5">
    <source>
        <dbReference type="Proteomes" id="UP000274822"/>
    </source>
</evidence>
<feature type="compositionally biased region" description="Polar residues" evidence="1">
    <location>
        <begin position="192"/>
        <end position="210"/>
    </location>
</feature>
<gene>
    <name evidence="4" type="ORF">BC938DRAFT_475825</name>
</gene>
<feature type="compositionally biased region" description="Gly residues" evidence="1">
    <location>
        <begin position="623"/>
        <end position="639"/>
    </location>
</feature>
<dbReference type="InterPro" id="IPR011993">
    <property type="entry name" value="PH-like_dom_sf"/>
</dbReference>
<dbReference type="SMART" id="SM00233">
    <property type="entry name" value="PH"/>
    <property type="match status" value="1"/>
</dbReference>
<dbReference type="Proteomes" id="UP000274822">
    <property type="component" value="Unassembled WGS sequence"/>
</dbReference>
<protein>
    <submittedName>
        <fullName evidence="4">Pleckstrin homology domain-containing protein</fullName>
    </submittedName>
</protein>
<sequence>MCMPQSRGASVHGNLNVRWWNDSLDYIYPRQYGEIAILAMNLVIELFALPSHIHRKLCQKLYFKAEAQQIDRILEVFANRYFECNPKSLYGSADVVYAVVYSVLLLNTDLHVAQGNYTKMSRLAFIKNTMNVLRDQPDPFVDPLAPEYDQPAPQPAAPKPDKPEQSKEWELEMEAMLKEIYVSVKTHQILQPLSGTSEGRTSSQGQRSTSPQPPASPTNSTGLTRSRSLLSTGRVIKRGVNAAMRKGTKDVVIQEGEPEKPRTSTSTPRPAPVRRDSNSSVASATSMASNTGTIASNHGGTYRAVSPTHNSHISAVFVSSAPFFKEGLVVRKHLLERADQKAKHRDWRECFLVVDRGELKMYRLEGGGNDQGRKSMMSRHSTASLTNLSDSGVGSSASSAGGGGSGGGGFNGATVQSSGQLIGDVNLRHTLANALPPPGYNRQRPHVFALQQPDGGVYLFQANSQAQVIEWVSTCNYWAARESKEPLAGGVSNMEYGWGACLNPPQVSGATWPDPDSIVIFEWKPPLPPMVSSPLDEMAQLTMLRRHTDDLNKEMDDHKEHKRKIEARFPRSTNQMKAVTNWENKSQYLLHEIIKYQNYCDAIEKALVLRERADLAEEESEGGKGAVAGDSVGGSGTGGRNTPVDGLLPKMPFGEGNKGSQRATWAGPDF</sequence>
<dbReference type="Pfam" id="PF01369">
    <property type="entry name" value="Sec7"/>
    <property type="match status" value="1"/>
</dbReference>
<dbReference type="PANTHER" id="PTHR10663:SF373">
    <property type="entry name" value="PH AND SEC7 DOMAIN-CONTAINING PROTEIN C11E3.11C"/>
    <property type="match status" value="1"/>
</dbReference>
<feature type="compositionally biased region" description="Polar residues" evidence="1">
    <location>
        <begin position="278"/>
        <end position="296"/>
    </location>
</feature>
<dbReference type="EMBL" id="RBNJ01021888">
    <property type="protein sequence ID" value="RUS19054.1"/>
    <property type="molecule type" value="Genomic_DNA"/>
</dbReference>
<evidence type="ECO:0000313" key="4">
    <source>
        <dbReference type="EMBL" id="RUS19054.1"/>
    </source>
</evidence>
<feature type="region of interest" description="Disordered" evidence="1">
    <location>
        <begin position="617"/>
        <end position="670"/>
    </location>
</feature>
<keyword evidence="5" id="KW-1185">Reference proteome</keyword>
<dbReference type="Pfam" id="PF15410">
    <property type="entry name" value="PH_9"/>
    <property type="match status" value="1"/>
</dbReference>
<dbReference type="PROSITE" id="PS50003">
    <property type="entry name" value="PH_DOMAIN"/>
    <property type="match status" value="1"/>
</dbReference>
<dbReference type="Gene3D" id="2.30.29.30">
    <property type="entry name" value="Pleckstrin-homology domain (PH domain)/Phosphotyrosine-binding domain (PTB)"/>
    <property type="match status" value="1"/>
</dbReference>
<organism evidence="4 5">
    <name type="scientific">Jimgerdemannia flammicorona</name>
    <dbReference type="NCBI Taxonomy" id="994334"/>
    <lineage>
        <taxon>Eukaryota</taxon>
        <taxon>Fungi</taxon>
        <taxon>Fungi incertae sedis</taxon>
        <taxon>Mucoromycota</taxon>
        <taxon>Mucoromycotina</taxon>
        <taxon>Endogonomycetes</taxon>
        <taxon>Endogonales</taxon>
        <taxon>Endogonaceae</taxon>
        <taxon>Jimgerdemannia</taxon>
    </lineage>
</organism>